<comment type="subcellular location">
    <subcellularLocation>
        <location evidence="1">Cytoplasm</location>
    </subcellularLocation>
</comment>
<evidence type="ECO:0000256" key="3">
    <source>
        <dbReference type="ARBA" id="ARBA00022737"/>
    </source>
</evidence>
<feature type="compositionally biased region" description="Low complexity" evidence="5">
    <location>
        <begin position="978"/>
        <end position="989"/>
    </location>
</feature>
<sequence length="1370" mass="156215">MIMGFAALGIGFSTLDIVVRPYLFRTCLVLKPSLTKHFQGWRCVFWLGYVFIFGFAWGFITYVYAYPDSYARDYVRSEMFEQYWILMVSLFSFFWHMENEKIRQNFSAMDSTIERKREAMLQRLASRNEKRTLEAAAAKETTKKIDLRATEKAFLESSPTSINLKTPVNPPSNYTISTPCSSSPILSFDEKAEKQMVALATWTNTMIGLDSTEELDLGATAAEACRRIQKMLGRKNEASEADRVHQAARQRYQRIFEKNDPDVMRKKCKKLLDDSGIEESIRDMLSKNQITIRNEHSVFNDLALQTNLLRTFLCFHPAWLKVTIEAIFGARIDAQPKYMIRALSQFFIERVFSNPSMLKNKKFAQGSGKPIITKQGREALHRHFLETTMKLMFLIETANAHRVIPNLTRIFTKSSQYKCLDDMFSGLTKELLTGSSLTFKKAFAKIGFTPSYKQSFFDNYDYQAKGFADYSDGIILAKLIESVGELPHGELLLKLRDPAGDRIRKINNVKIVLQEMTSIGIPTEDVTPTAIVGGTKDAILAILWSIVGVRVAREKRVKTSRAVDETPKKKRRSAVHDNMSSDVLKTCKLYGRQLEQEVLDLDSLTDGILLDKIWKSCIPNATPISAYSGDSLWEKVVSMAELELGINRGLDQSIALFVKMFLDRMQTVKMYHEKAAIIQKQWKLYLERKNIPKLFFIVQQVLVNHRQQRCISPATTIDNATFVIQNTPGILTERPSLSQLPCTPRSMNSTLNDATFTLSRDSLQYPEIDTLSNCFKQPKTPLRGTFTRHTISKHLNEVIEEEEGSENDETVVPSTLKKRFRVDLLTTQQKTTVFQEENAGIIEYEETSYSREIHTVASVRVHNSEEVYAEESPEIDGKGIETLNISSDDVQNADCEDVIEDLEASSESITPDKNNEEASEDHENAHGPVEISPEDVNVLKNDFTPEVLENDIVADEVSTEANIEPQENVPATLPMDHTQPTSSQSTSSSLVDYEMTEEQKKSEAMFREMIENQKRYVLNNQLNLVIPDQSDTASTPELRKILRETRELKRKQEEVLQAKRLGAIERKALAEKENAFIEYSTTDEIHMNENDHDSVSGSLDQLERSADLLRSTSPTGIFEKLNNDDDAEKLAKKALEELQTKQRKSAVTIQKVVRGFLARRRFATEIRDWREKMVAYNMILAQENEQLDEDNSQRDETKGNSSAERKLRKCTRRLIHDNLHIVLLAATVIDRLTNLVPSLLDTFVIELNGIKPIYEILAVADQGFAYTSILSPLLKILQKSLLNVPEETSNPVIRPLLQKLSPRLVLLMCKHCQNQEFFTPIVTSLISIARRFPHKKDSFIEADYAIRQTMKKVLDKDGRNYLTTLQNVSE</sequence>
<feature type="domain" description="Calponin-homology (CH)" evidence="7">
    <location>
        <begin position="469"/>
        <end position="548"/>
    </location>
</feature>
<dbReference type="PROSITE" id="PS50096">
    <property type="entry name" value="IQ"/>
    <property type="match status" value="1"/>
</dbReference>
<dbReference type="PANTHER" id="PTHR22706:SF1">
    <property type="entry name" value="ASSEMBLY FACTOR FOR SPINDLE MICROTUBULES"/>
    <property type="match status" value="1"/>
</dbReference>
<organism evidence="8 9">
    <name type="scientific">Caenorhabditis briggsae</name>
    <dbReference type="NCBI Taxonomy" id="6238"/>
    <lineage>
        <taxon>Eukaryota</taxon>
        <taxon>Metazoa</taxon>
        <taxon>Ecdysozoa</taxon>
        <taxon>Nematoda</taxon>
        <taxon>Chromadorea</taxon>
        <taxon>Rhabditida</taxon>
        <taxon>Rhabditina</taxon>
        <taxon>Rhabditomorpha</taxon>
        <taxon>Rhabditoidea</taxon>
        <taxon>Rhabditidae</taxon>
        <taxon>Peloderinae</taxon>
        <taxon>Caenorhabditis</taxon>
    </lineage>
</organism>
<evidence type="ECO:0000256" key="4">
    <source>
        <dbReference type="ARBA" id="ARBA00022860"/>
    </source>
</evidence>
<feature type="region of interest" description="Disordered" evidence="5">
    <location>
        <begin position="966"/>
        <end position="992"/>
    </location>
</feature>
<feature type="compositionally biased region" description="Basic and acidic residues" evidence="5">
    <location>
        <begin position="913"/>
        <end position="925"/>
    </location>
</feature>
<proteinExistence type="predicted"/>
<dbReference type="GO" id="GO:0005737">
    <property type="term" value="C:cytoplasm"/>
    <property type="evidence" value="ECO:0007669"/>
    <property type="project" value="UniProtKB-SubCell"/>
</dbReference>
<dbReference type="SMART" id="SM00015">
    <property type="entry name" value="IQ"/>
    <property type="match status" value="2"/>
</dbReference>
<dbReference type="SUPFAM" id="SSF47576">
    <property type="entry name" value="Calponin-homology domain, CH-domain"/>
    <property type="match status" value="1"/>
</dbReference>
<keyword evidence="6" id="KW-0812">Transmembrane</keyword>
<evidence type="ECO:0000313" key="9">
    <source>
        <dbReference type="Proteomes" id="UP000829354"/>
    </source>
</evidence>
<keyword evidence="4" id="KW-0112">Calmodulin-binding</keyword>
<dbReference type="EMBL" id="CP092624">
    <property type="protein sequence ID" value="UMM35840.1"/>
    <property type="molecule type" value="Genomic_DNA"/>
</dbReference>
<evidence type="ECO:0000256" key="1">
    <source>
        <dbReference type="ARBA" id="ARBA00004496"/>
    </source>
</evidence>
<keyword evidence="6" id="KW-0472">Membrane</keyword>
<feature type="transmembrane region" description="Helical" evidence="6">
    <location>
        <begin position="45"/>
        <end position="67"/>
    </location>
</feature>
<accession>A0AAE9F6N6</accession>
<dbReference type="Pfam" id="PF00307">
    <property type="entry name" value="CH"/>
    <property type="match status" value="1"/>
</dbReference>
<dbReference type="Gene3D" id="1.20.5.190">
    <property type="match status" value="1"/>
</dbReference>
<protein>
    <recommendedName>
        <fullName evidence="7">Calponin-homology (CH) domain-containing protein</fullName>
    </recommendedName>
</protein>
<dbReference type="InterPro" id="IPR000048">
    <property type="entry name" value="IQ_motif_EF-hand-BS"/>
</dbReference>
<name>A0AAE9F6N6_CAEBR</name>
<feature type="transmembrane region" description="Helical" evidence="6">
    <location>
        <begin position="79"/>
        <end position="97"/>
    </location>
</feature>
<evidence type="ECO:0000256" key="5">
    <source>
        <dbReference type="SAM" id="MobiDB-lite"/>
    </source>
</evidence>
<dbReference type="InterPro" id="IPR051185">
    <property type="entry name" value="ASPM"/>
</dbReference>
<dbReference type="Proteomes" id="UP000829354">
    <property type="component" value="Chromosome V"/>
</dbReference>
<evidence type="ECO:0000256" key="2">
    <source>
        <dbReference type="ARBA" id="ARBA00022490"/>
    </source>
</evidence>
<dbReference type="GO" id="GO:0005516">
    <property type="term" value="F:calmodulin binding"/>
    <property type="evidence" value="ECO:0007669"/>
    <property type="project" value="UniProtKB-KW"/>
</dbReference>
<dbReference type="Pfam" id="PF10326">
    <property type="entry name" value="7TM_GPCR_Str"/>
    <property type="match status" value="1"/>
</dbReference>
<evidence type="ECO:0000256" key="6">
    <source>
        <dbReference type="SAM" id="Phobius"/>
    </source>
</evidence>
<keyword evidence="9" id="KW-1185">Reference proteome</keyword>
<dbReference type="InterPro" id="IPR001715">
    <property type="entry name" value="CH_dom"/>
</dbReference>
<dbReference type="Pfam" id="PF00612">
    <property type="entry name" value="IQ"/>
    <property type="match status" value="1"/>
</dbReference>
<evidence type="ECO:0000313" key="8">
    <source>
        <dbReference type="EMBL" id="UMM35840.1"/>
    </source>
</evidence>
<feature type="region of interest" description="Disordered" evidence="5">
    <location>
        <begin position="904"/>
        <end position="933"/>
    </location>
</feature>
<dbReference type="InterPro" id="IPR019428">
    <property type="entry name" value="7TM_GPCR_serpentine_rcpt_Str"/>
</dbReference>
<dbReference type="Gene3D" id="1.10.418.10">
    <property type="entry name" value="Calponin-like domain"/>
    <property type="match status" value="1"/>
</dbReference>
<keyword evidence="6" id="KW-1133">Transmembrane helix</keyword>
<keyword evidence="2" id="KW-0963">Cytoplasm</keyword>
<dbReference type="PANTHER" id="PTHR22706">
    <property type="entry name" value="ASSEMBLY FACTOR FOR SPINDLE MICROTUBULES"/>
    <property type="match status" value="1"/>
</dbReference>
<evidence type="ECO:0000259" key="7">
    <source>
        <dbReference type="Pfam" id="PF00307"/>
    </source>
</evidence>
<reference evidence="8 9" key="1">
    <citation type="submission" date="2022-04" db="EMBL/GenBank/DDBJ databases">
        <title>Chromosome-level reference genomes for two strains of Caenorhabditis briggsae: an improved platform for comparative genomics.</title>
        <authorList>
            <person name="Stevens L."/>
            <person name="Andersen E."/>
        </authorList>
    </citation>
    <scope>NUCLEOTIDE SEQUENCE [LARGE SCALE GENOMIC DNA]</scope>
    <source>
        <strain evidence="8">VX34</strain>
        <tissue evidence="8">Whole-organism</tissue>
    </source>
</reference>
<keyword evidence="3" id="KW-0677">Repeat</keyword>
<gene>
    <name evidence="8" type="ORF">L5515_008282</name>
</gene>
<dbReference type="InterPro" id="IPR036872">
    <property type="entry name" value="CH_dom_sf"/>
</dbReference>